<evidence type="ECO:0000313" key="3">
    <source>
        <dbReference type="Proteomes" id="UP000712600"/>
    </source>
</evidence>
<proteinExistence type="predicted"/>
<evidence type="ECO:0000256" key="1">
    <source>
        <dbReference type="SAM" id="MobiDB-lite"/>
    </source>
</evidence>
<sequence>MGRSATVQRGLILSAAQSMAMQRGHTTRVEPDRRFLFETPRSEGTDRGHEVRLEGVRGKWR</sequence>
<protein>
    <submittedName>
        <fullName evidence="2">Uncharacterized protein</fullName>
    </submittedName>
</protein>
<dbReference type="Proteomes" id="UP000712600">
    <property type="component" value="Unassembled WGS sequence"/>
</dbReference>
<dbReference type="AlphaFoldDB" id="A0A8S9Q2E9"/>
<feature type="region of interest" description="Disordered" evidence="1">
    <location>
        <begin position="38"/>
        <end position="61"/>
    </location>
</feature>
<dbReference type="EMBL" id="QGKX02001290">
    <property type="protein sequence ID" value="KAF3536849.1"/>
    <property type="molecule type" value="Genomic_DNA"/>
</dbReference>
<evidence type="ECO:0000313" key="2">
    <source>
        <dbReference type="EMBL" id="KAF3536849.1"/>
    </source>
</evidence>
<gene>
    <name evidence="2" type="ORF">F2Q69_00019727</name>
</gene>
<accession>A0A8S9Q2E9</accession>
<name>A0A8S9Q2E9_BRACR</name>
<comment type="caution">
    <text evidence="2">The sequence shown here is derived from an EMBL/GenBank/DDBJ whole genome shotgun (WGS) entry which is preliminary data.</text>
</comment>
<reference evidence="2" key="1">
    <citation type="submission" date="2019-12" db="EMBL/GenBank/DDBJ databases">
        <title>Genome sequencing and annotation of Brassica cretica.</title>
        <authorList>
            <person name="Studholme D.J."/>
            <person name="Sarris P."/>
        </authorList>
    </citation>
    <scope>NUCLEOTIDE SEQUENCE</scope>
    <source>
        <strain evidence="2">PFS-109/04</strain>
        <tissue evidence="2">Leaf</tissue>
    </source>
</reference>
<organism evidence="2 3">
    <name type="scientific">Brassica cretica</name>
    <name type="common">Mustard</name>
    <dbReference type="NCBI Taxonomy" id="69181"/>
    <lineage>
        <taxon>Eukaryota</taxon>
        <taxon>Viridiplantae</taxon>
        <taxon>Streptophyta</taxon>
        <taxon>Embryophyta</taxon>
        <taxon>Tracheophyta</taxon>
        <taxon>Spermatophyta</taxon>
        <taxon>Magnoliopsida</taxon>
        <taxon>eudicotyledons</taxon>
        <taxon>Gunneridae</taxon>
        <taxon>Pentapetalae</taxon>
        <taxon>rosids</taxon>
        <taxon>malvids</taxon>
        <taxon>Brassicales</taxon>
        <taxon>Brassicaceae</taxon>
        <taxon>Brassiceae</taxon>
        <taxon>Brassica</taxon>
    </lineage>
</organism>